<reference evidence="1 2" key="1">
    <citation type="submission" date="2015-07" db="EMBL/GenBank/DDBJ databases">
        <title>A draft genome sequence of Mycobacterium wolinskyi.</title>
        <authorList>
            <person name="de Man T.J."/>
            <person name="Perry K.A."/>
            <person name="Coulliette A.D."/>
            <person name="Jensen B."/>
            <person name="Toney N.C."/>
            <person name="Limbago B.M."/>
            <person name="Noble-Wang J."/>
        </authorList>
    </citation>
    <scope>NUCLEOTIDE SEQUENCE [LARGE SCALE GENOMIC DNA]</scope>
    <source>
        <strain evidence="1 2">CDC_01</strain>
    </source>
</reference>
<gene>
    <name evidence="1" type="ORF">AFM11_29340</name>
</gene>
<name>A0A132PEF1_9MYCO</name>
<comment type="caution">
    <text evidence="1">The sequence shown here is derived from an EMBL/GenBank/DDBJ whole genome shotgun (WGS) entry which is preliminary data.</text>
</comment>
<evidence type="ECO:0000313" key="1">
    <source>
        <dbReference type="EMBL" id="KWX20718.1"/>
    </source>
</evidence>
<sequence length="60" mass="7288">MRPGASLVGYHRERGYRHDELLDLGYIKYTLVNESTQHPLFLWRRRTQRPIIRDGYRQSD</sequence>
<organism evidence="1 2">
    <name type="scientific">Mycolicibacterium wolinskyi</name>
    <dbReference type="NCBI Taxonomy" id="59750"/>
    <lineage>
        <taxon>Bacteria</taxon>
        <taxon>Bacillati</taxon>
        <taxon>Actinomycetota</taxon>
        <taxon>Actinomycetes</taxon>
        <taxon>Mycobacteriales</taxon>
        <taxon>Mycobacteriaceae</taxon>
        <taxon>Mycolicibacterium</taxon>
    </lineage>
</organism>
<evidence type="ECO:0000313" key="2">
    <source>
        <dbReference type="Proteomes" id="UP000070612"/>
    </source>
</evidence>
<dbReference type="PATRIC" id="fig|59750.3.peg.3757"/>
<dbReference type="Proteomes" id="UP000070612">
    <property type="component" value="Unassembled WGS sequence"/>
</dbReference>
<dbReference type="AlphaFoldDB" id="A0A132PEF1"/>
<proteinExistence type="predicted"/>
<keyword evidence="2" id="KW-1185">Reference proteome</keyword>
<accession>A0A132PEF1</accession>
<dbReference type="EMBL" id="LGTW01000025">
    <property type="protein sequence ID" value="KWX20718.1"/>
    <property type="molecule type" value="Genomic_DNA"/>
</dbReference>
<dbReference type="RefSeq" id="WP_047040625.1">
    <property type="nucleotide sequence ID" value="NZ_JBJZOV010000029.1"/>
</dbReference>
<protein>
    <submittedName>
        <fullName evidence="1">Uncharacterized protein</fullName>
    </submittedName>
</protein>